<sequence length="726" mass="78875">MSNEIPVGDFRLYDNYIPQLKAGNWTIKLSQTLSAVNADPIASSQQFVVSAPQFSMDVTQIVNRFPPAGSTGLYGNSLPHLVLNDAMLPWERAMKGAASPAQPWLALMIFAESDLIGGENNKTRTISSTVGDFLNLQPPTLIADIVKENDIDPGDPCSYIQMPVSLFAARAPLLSELRFLSHCRQVNTSDKAIMGLNEDGLFSVIVSNQFPAAPPAGSSQPVKNIAHLVSLEGMENYLTANPAFENFTQVALLSMASWVFYTLPDLTEDFRALALNIANNSTDKLWLKLPNTIPGNDTYTIEVNKRLSDGYVPLAYHARTGEDSFAWYRGPFSPVLPAPLSKPTPFFTSDAAIIYDKAFGLFDLSLATAWQAGREAALSDRNYGQRLLAFRKKAHRLTDSLYNQLVNDYFSVDQVSALNIGTTIQDELIAILDNKLIQDLGATPNTSFTPPATGPAANPDLKTFMAMPQVQALLQQMVNDDLADITTWLARLLLFYPLPFNKLVADDRMLPAESIRFFYRDPNWADALLDGALSIGLDSSRQSLLTTLSKGVLHNGAMEALAAYRDRLRGVSPSSLAVPAVISGFLLRSALVSGWPGLAVRGYDAAGNLLNLLRMDHLSVSVLLCLFDGVPAKVELSEPQEGLGFGVDDDGNTVLRSLTPPDTGTQIGSPFPVRPAYMRASAARVLNITKLVAGLNDKLGVNLGAAEFALQMIKSPEAIIFNSQSI</sequence>
<organism evidence="1 3">
    <name type="scientific">Chitinophaga sancti</name>
    <dbReference type="NCBI Taxonomy" id="1004"/>
    <lineage>
        <taxon>Bacteria</taxon>
        <taxon>Pseudomonadati</taxon>
        <taxon>Bacteroidota</taxon>
        <taxon>Chitinophagia</taxon>
        <taxon>Chitinophagales</taxon>
        <taxon>Chitinophagaceae</taxon>
        <taxon>Chitinophaga</taxon>
    </lineage>
</organism>
<accession>A0A1K1RSD7</accession>
<dbReference type="EMBL" id="FPIZ01000014">
    <property type="protein sequence ID" value="SFW74993.1"/>
    <property type="molecule type" value="Genomic_DNA"/>
</dbReference>
<dbReference type="Proteomes" id="UP000183788">
    <property type="component" value="Unassembled WGS sequence"/>
</dbReference>
<evidence type="ECO:0000313" key="2">
    <source>
        <dbReference type="EMBL" id="WQG91973.1"/>
    </source>
</evidence>
<dbReference type="Proteomes" id="UP001326715">
    <property type="component" value="Chromosome"/>
</dbReference>
<dbReference type="STRING" id="1004.SAMN05661012_04174"/>
<name>A0A1K1RSD7_9BACT</name>
<protein>
    <submittedName>
        <fullName evidence="1">Uncharacterized protein</fullName>
    </submittedName>
</protein>
<evidence type="ECO:0000313" key="4">
    <source>
        <dbReference type="Proteomes" id="UP001326715"/>
    </source>
</evidence>
<dbReference type="EMBL" id="CP140154">
    <property type="protein sequence ID" value="WQG91973.1"/>
    <property type="molecule type" value="Genomic_DNA"/>
</dbReference>
<reference evidence="2 4" key="2">
    <citation type="submission" date="2023-11" db="EMBL/GenBank/DDBJ databases">
        <title>MicrobeMod: A computational toolkit for identifying prokaryotic methylation and restriction-modification with nanopore sequencing.</title>
        <authorList>
            <person name="Crits-Christoph A."/>
            <person name="Kang S.C."/>
            <person name="Lee H."/>
            <person name="Ostrov N."/>
        </authorList>
    </citation>
    <scope>NUCLEOTIDE SEQUENCE [LARGE SCALE GENOMIC DNA]</scope>
    <source>
        <strain evidence="2 4">ATCC 23090</strain>
    </source>
</reference>
<gene>
    <name evidence="1" type="ORF">SAMN05661012_04174</name>
    <name evidence="2" type="ORF">SR876_10690</name>
</gene>
<dbReference type="AlphaFoldDB" id="A0A1K1RSD7"/>
<reference evidence="1 3" key="1">
    <citation type="submission" date="2016-11" db="EMBL/GenBank/DDBJ databases">
        <authorList>
            <person name="Jaros S."/>
            <person name="Januszkiewicz K."/>
            <person name="Wedrychowicz H."/>
        </authorList>
    </citation>
    <scope>NUCLEOTIDE SEQUENCE [LARGE SCALE GENOMIC DNA]</scope>
    <source>
        <strain evidence="1 3">DSM 784</strain>
    </source>
</reference>
<evidence type="ECO:0000313" key="3">
    <source>
        <dbReference type="Proteomes" id="UP000183788"/>
    </source>
</evidence>
<proteinExistence type="predicted"/>
<keyword evidence="4" id="KW-1185">Reference proteome</keyword>
<dbReference type="RefSeq" id="WP_072363172.1">
    <property type="nucleotide sequence ID" value="NZ_CP139972.1"/>
</dbReference>
<evidence type="ECO:0000313" key="1">
    <source>
        <dbReference type="EMBL" id="SFW74993.1"/>
    </source>
</evidence>
<dbReference type="OrthoDB" id="4846903at2"/>